<comment type="subcellular location">
    <subcellularLocation>
        <location evidence="1">Bacterial flagellum basal body</location>
    </subcellularLocation>
    <subcellularLocation>
        <location evidence="2">Cell membrane</location>
    </subcellularLocation>
</comment>
<dbReference type="PANTHER" id="PTHR38766:SF1">
    <property type="entry name" value="FLAGELLAR PROTEIN FLIO"/>
    <property type="match status" value="1"/>
</dbReference>
<evidence type="ECO:0000256" key="2">
    <source>
        <dbReference type="ARBA" id="ARBA00004236"/>
    </source>
</evidence>
<evidence type="ECO:0000256" key="8">
    <source>
        <dbReference type="ARBA" id="ARBA00037937"/>
    </source>
</evidence>
<evidence type="ECO:0000256" key="6">
    <source>
        <dbReference type="ARBA" id="ARBA00023136"/>
    </source>
</evidence>
<evidence type="ECO:0008006" key="13">
    <source>
        <dbReference type="Google" id="ProtNLM"/>
    </source>
</evidence>
<dbReference type="STRING" id="28181.BEN30_05725"/>
<keyword evidence="6 10" id="KW-0472">Membrane</keyword>
<keyword evidence="5 10" id="KW-1133">Transmembrane helix</keyword>
<feature type="transmembrane region" description="Helical" evidence="10">
    <location>
        <begin position="6"/>
        <end position="27"/>
    </location>
</feature>
<accession>A0A1E5QA91</accession>
<reference evidence="12" key="1">
    <citation type="submission" date="2016-07" db="EMBL/GenBank/DDBJ databases">
        <authorList>
            <person name="Florea S."/>
            <person name="Webb J.S."/>
            <person name="Jaromczyk J."/>
            <person name="Schardl C.L."/>
        </authorList>
    </citation>
    <scope>NUCLEOTIDE SEQUENCE [LARGE SCALE GENOMIC DNA]</scope>
    <source>
        <strain evidence="12">MV-1</strain>
    </source>
</reference>
<name>A0A1E5QA91_9PROT</name>
<feature type="compositionally biased region" description="Low complexity" evidence="9">
    <location>
        <begin position="93"/>
        <end position="105"/>
    </location>
</feature>
<dbReference type="Pfam" id="PF04347">
    <property type="entry name" value="FliO"/>
    <property type="match status" value="1"/>
</dbReference>
<dbReference type="AlphaFoldDB" id="A0A1E5QA91"/>
<comment type="similarity">
    <text evidence="8">Belongs to the FliO/MopB family.</text>
</comment>
<dbReference type="Proteomes" id="UP000095347">
    <property type="component" value="Unassembled WGS sequence"/>
</dbReference>
<evidence type="ECO:0000256" key="3">
    <source>
        <dbReference type="ARBA" id="ARBA00022475"/>
    </source>
</evidence>
<dbReference type="GO" id="GO:0005886">
    <property type="term" value="C:plasma membrane"/>
    <property type="evidence" value="ECO:0007669"/>
    <property type="project" value="UniProtKB-SubCell"/>
</dbReference>
<keyword evidence="12" id="KW-1185">Reference proteome</keyword>
<dbReference type="GO" id="GO:0044781">
    <property type="term" value="P:bacterial-type flagellum organization"/>
    <property type="evidence" value="ECO:0007669"/>
    <property type="project" value="InterPro"/>
</dbReference>
<comment type="caution">
    <text evidence="11">The sequence shown here is derived from an EMBL/GenBank/DDBJ whole genome shotgun (WGS) entry which is preliminary data.</text>
</comment>
<evidence type="ECO:0000256" key="5">
    <source>
        <dbReference type="ARBA" id="ARBA00022989"/>
    </source>
</evidence>
<keyword evidence="4 10" id="KW-0812">Transmembrane</keyword>
<evidence type="ECO:0000313" key="11">
    <source>
        <dbReference type="EMBL" id="OEJ68708.1"/>
    </source>
</evidence>
<dbReference type="EMBL" id="MCGG01000011">
    <property type="protein sequence ID" value="OEJ68708.1"/>
    <property type="molecule type" value="Genomic_DNA"/>
</dbReference>
<dbReference type="GO" id="GO:0009425">
    <property type="term" value="C:bacterial-type flagellum basal body"/>
    <property type="evidence" value="ECO:0007669"/>
    <property type="project" value="UniProtKB-SubCell"/>
</dbReference>
<dbReference type="OrthoDB" id="8456606at2"/>
<organism evidence="11 12">
    <name type="scientific">Magnetovibrio blakemorei</name>
    <dbReference type="NCBI Taxonomy" id="28181"/>
    <lineage>
        <taxon>Bacteria</taxon>
        <taxon>Pseudomonadati</taxon>
        <taxon>Pseudomonadota</taxon>
        <taxon>Alphaproteobacteria</taxon>
        <taxon>Rhodospirillales</taxon>
        <taxon>Magnetovibrionaceae</taxon>
        <taxon>Magnetovibrio</taxon>
    </lineage>
</organism>
<dbReference type="InterPro" id="IPR052205">
    <property type="entry name" value="FliO/MopB"/>
</dbReference>
<evidence type="ECO:0000256" key="10">
    <source>
        <dbReference type="SAM" id="Phobius"/>
    </source>
</evidence>
<evidence type="ECO:0000256" key="1">
    <source>
        <dbReference type="ARBA" id="ARBA00004117"/>
    </source>
</evidence>
<dbReference type="InterPro" id="IPR022781">
    <property type="entry name" value="Flagellar_biosynth_FliO"/>
</dbReference>
<dbReference type="PANTHER" id="PTHR38766">
    <property type="entry name" value="FLAGELLAR PROTEIN FLIO"/>
    <property type="match status" value="1"/>
</dbReference>
<keyword evidence="7" id="KW-0975">Bacterial flagellum</keyword>
<evidence type="ECO:0000256" key="9">
    <source>
        <dbReference type="SAM" id="MobiDB-lite"/>
    </source>
</evidence>
<feature type="region of interest" description="Disordered" evidence="9">
    <location>
        <begin position="86"/>
        <end position="124"/>
    </location>
</feature>
<gene>
    <name evidence="11" type="ORF">BEN30_05725</name>
</gene>
<dbReference type="RefSeq" id="WP_069957066.1">
    <property type="nucleotide sequence ID" value="NZ_MCGG01000011.1"/>
</dbReference>
<sequence>MDFTSYIRFVFALLFVLGLIGVLTVVLRRYGLGIASAQIRKGQDRRLRLVEVLPIDGKRRAILIRRDDVEHLVILGAESETLIETGIPASQMPSSPVPSSAEPSARTPAQSFAETLDQAGSPKT</sequence>
<protein>
    <recommendedName>
        <fullName evidence="13">Flagellar assembly protein FliO</fullName>
    </recommendedName>
</protein>
<evidence type="ECO:0000256" key="4">
    <source>
        <dbReference type="ARBA" id="ARBA00022692"/>
    </source>
</evidence>
<evidence type="ECO:0000256" key="7">
    <source>
        <dbReference type="ARBA" id="ARBA00023143"/>
    </source>
</evidence>
<keyword evidence="3" id="KW-1003">Cell membrane</keyword>
<evidence type="ECO:0000313" key="12">
    <source>
        <dbReference type="Proteomes" id="UP000095347"/>
    </source>
</evidence>
<proteinExistence type="inferred from homology"/>